<dbReference type="VEuPathDB" id="FungiDB:VP01_2128g3"/>
<dbReference type="AlphaFoldDB" id="A0A0L6VBQ6"/>
<accession>A0A0L6VBQ6</accession>
<organism evidence="1 2">
    <name type="scientific">Puccinia sorghi</name>
    <dbReference type="NCBI Taxonomy" id="27349"/>
    <lineage>
        <taxon>Eukaryota</taxon>
        <taxon>Fungi</taxon>
        <taxon>Dikarya</taxon>
        <taxon>Basidiomycota</taxon>
        <taxon>Pucciniomycotina</taxon>
        <taxon>Pucciniomycetes</taxon>
        <taxon>Pucciniales</taxon>
        <taxon>Pucciniaceae</taxon>
        <taxon>Puccinia</taxon>
    </lineage>
</organism>
<evidence type="ECO:0000313" key="2">
    <source>
        <dbReference type="Proteomes" id="UP000037035"/>
    </source>
</evidence>
<protein>
    <submittedName>
        <fullName evidence="1">Uncharacterized protein</fullName>
    </submittedName>
</protein>
<evidence type="ECO:0000313" key="1">
    <source>
        <dbReference type="EMBL" id="KNZ57555.1"/>
    </source>
</evidence>
<reference evidence="1 2" key="1">
    <citation type="submission" date="2015-08" db="EMBL/GenBank/DDBJ databases">
        <title>Next Generation Sequencing and Analysis of the Genome of Puccinia sorghi L Schw, the Causal Agent of Maize Common Rust.</title>
        <authorList>
            <person name="Rochi L."/>
            <person name="Burguener G."/>
            <person name="Darino M."/>
            <person name="Turjanski A."/>
            <person name="Kreff E."/>
            <person name="Dieguez M.J."/>
            <person name="Sacco F."/>
        </authorList>
    </citation>
    <scope>NUCLEOTIDE SEQUENCE [LARGE SCALE GENOMIC DNA]</scope>
    <source>
        <strain evidence="1 2">RO10H11247</strain>
    </source>
</reference>
<gene>
    <name evidence="1" type="ORF">VP01_2128g3</name>
</gene>
<sequence length="725" mass="84115">MQHAPAKMSSKLHLFEYVDVLENSLCNIHSWSKNRSFVGVSACQLQAVEQVFFCTYKLAILDGEIISQIRELTGNDVKLTHWNVCCRQQKATTADNQRNMDIYFHHQHHEFPCGVRFKLNLIRFYFFSSSTFCLFPHSLFSFFSTHLVSISYHLSFPQVWSLSCFKQSLGLLVPKVKTMCTHCLARYKGAPLHLTRQCVQVAFVFGLVSSEITIMMHLLPYRKTMNAEQLSTKRKTIRLIKKTDHTTERHSICLSKIMRERSYGCWEMRKMKKSSHHFDGESPLSTKMQREELVIEKQRFYEYLKKRDEVEMGFQIIFEDFHSFCKRKERRIAVILGSAPAQWWKKKERTDELSKMWFEKMNKQKLRDELRRGINSSSSVEKNQEASSNLLRQEVNMQKVSGSFFCYSNHSPKVIQPRFDAQSLCRLHSDCAKTSKYANIALRGRVEIPKTTQEVMEILDQTSCGNDNSGEVFEFEPLICEHIVYGYTHSKILFYFVCRMHVAKVRITVTWVIVVLGVMLDARIATFGTPMVTLPEFGGCKYHFFSVYEITLGQHGGKTITLNLNIPNMPGFGVCLTCILMSTPWFQFLNNIWVTHNGLDQKKQLPLKQREKIMHQINPQFPPHQQVHMGNPNLHSVQRALQHPIKPYLAKSSAALQERKISAQYLQVNGSECKGKRGIKDTHLDRRERSLLSSEEQAYMHAAIFLVLIDLLHQAKFDVKTCQVT</sequence>
<dbReference type="EMBL" id="LAVV01006979">
    <property type="protein sequence ID" value="KNZ57555.1"/>
    <property type="molecule type" value="Genomic_DNA"/>
</dbReference>
<proteinExistence type="predicted"/>
<keyword evidence="2" id="KW-1185">Reference proteome</keyword>
<name>A0A0L6VBQ6_9BASI</name>
<dbReference type="Proteomes" id="UP000037035">
    <property type="component" value="Unassembled WGS sequence"/>
</dbReference>
<comment type="caution">
    <text evidence="1">The sequence shown here is derived from an EMBL/GenBank/DDBJ whole genome shotgun (WGS) entry which is preliminary data.</text>
</comment>